<dbReference type="PANTHER" id="PTHR18952">
    <property type="entry name" value="CARBONIC ANHYDRASE"/>
    <property type="match status" value="1"/>
</dbReference>
<dbReference type="EC" id="4.2.1.1" evidence="4 10"/>
<dbReference type="PROSITE" id="PS00162">
    <property type="entry name" value="ALPHA_CA_1"/>
    <property type="match status" value="1"/>
</dbReference>
<dbReference type="AlphaFoldDB" id="A0A6J8C5U5"/>
<comment type="similarity">
    <text evidence="3 10">Belongs to the alpha-carbonic anhydrase family.</text>
</comment>
<evidence type="ECO:0000256" key="5">
    <source>
        <dbReference type="ARBA" id="ARBA00022525"/>
    </source>
</evidence>
<dbReference type="GO" id="GO:0004089">
    <property type="term" value="F:carbonate dehydratase activity"/>
    <property type="evidence" value="ECO:0007669"/>
    <property type="project" value="UniProtKB-UniRule"/>
</dbReference>
<dbReference type="Pfam" id="PF00194">
    <property type="entry name" value="Carb_anhydrase"/>
    <property type="match status" value="1"/>
</dbReference>
<dbReference type="GO" id="GO:0005576">
    <property type="term" value="C:extracellular region"/>
    <property type="evidence" value="ECO:0007669"/>
    <property type="project" value="UniProtKB-SubCell"/>
</dbReference>
<dbReference type="OrthoDB" id="429145at2759"/>
<dbReference type="SUPFAM" id="SSF51069">
    <property type="entry name" value="Carbonic anhydrase"/>
    <property type="match status" value="1"/>
</dbReference>
<evidence type="ECO:0000256" key="4">
    <source>
        <dbReference type="ARBA" id="ARBA00012925"/>
    </source>
</evidence>
<gene>
    <name evidence="12" type="ORF">MCOR_26681</name>
</gene>
<dbReference type="SMART" id="SM01057">
    <property type="entry name" value="Carb_anhydrase"/>
    <property type="match status" value="1"/>
</dbReference>
<keyword evidence="8 10" id="KW-0456">Lyase</keyword>
<comment type="subcellular location">
    <subcellularLocation>
        <location evidence="2">Secreted</location>
    </subcellularLocation>
</comment>
<dbReference type="Proteomes" id="UP000507470">
    <property type="component" value="Unassembled WGS sequence"/>
</dbReference>
<dbReference type="Gene3D" id="3.10.200.10">
    <property type="entry name" value="Alpha carbonic anhydrase"/>
    <property type="match status" value="1"/>
</dbReference>
<proteinExistence type="inferred from homology"/>
<evidence type="ECO:0000256" key="2">
    <source>
        <dbReference type="ARBA" id="ARBA00004613"/>
    </source>
</evidence>
<dbReference type="InterPro" id="IPR018338">
    <property type="entry name" value="Carbonic_anhydrase_a-class_CS"/>
</dbReference>
<evidence type="ECO:0000256" key="9">
    <source>
        <dbReference type="ARBA" id="ARBA00048348"/>
    </source>
</evidence>
<evidence type="ECO:0000256" key="3">
    <source>
        <dbReference type="ARBA" id="ARBA00010718"/>
    </source>
</evidence>
<dbReference type="PANTHER" id="PTHR18952:SF265">
    <property type="entry name" value="CARBONIC ANHYDRASE"/>
    <property type="match status" value="1"/>
</dbReference>
<dbReference type="EMBL" id="CACVKT020004820">
    <property type="protein sequence ID" value="CAC5391683.1"/>
    <property type="molecule type" value="Genomic_DNA"/>
</dbReference>
<keyword evidence="7 10" id="KW-0862">Zinc</keyword>
<reference evidence="12 13" key="1">
    <citation type="submission" date="2020-06" db="EMBL/GenBank/DDBJ databases">
        <authorList>
            <person name="Li R."/>
            <person name="Bekaert M."/>
        </authorList>
    </citation>
    <scope>NUCLEOTIDE SEQUENCE [LARGE SCALE GENOMIC DNA]</scope>
    <source>
        <strain evidence="13">wild</strain>
    </source>
</reference>
<dbReference type="GO" id="GO:0008270">
    <property type="term" value="F:zinc ion binding"/>
    <property type="evidence" value="ECO:0007669"/>
    <property type="project" value="UniProtKB-UniRule"/>
</dbReference>
<evidence type="ECO:0000256" key="6">
    <source>
        <dbReference type="ARBA" id="ARBA00022723"/>
    </source>
</evidence>
<evidence type="ECO:0000313" key="13">
    <source>
        <dbReference type="Proteomes" id="UP000507470"/>
    </source>
</evidence>
<comment type="catalytic activity">
    <reaction evidence="9 10">
        <text>hydrogencarbonate + H(+) = CO2 + H2O</text>
        <dbReference type="Rhea" id="RHEA:10748"/>
        <dbReference type="ChEBI" id="CHEBI:15377"/>
        <dbReference type="ChEBI" id="CHEBI:15378"/>
        <dbReference type="ChEBI" id="CHEBI:16526"/>
        <dbReference type="ChEBI" id="CHEBI:17544"/>
        <dbReference type="EC" id="4.2.1.1"/>
    </reaction>
</comment>
<keyword evidence="6 10" id="KW-0479">Metal-binding</keyword>
<evidence type="ECO:0000256" key="10">
    <source>
        <dbReference type="RuleBase" id="RU367011"/>
    </source>
</evidence>
<feature type="domain" description="Alpha-carbonic anhydrase" evidence="11">
    <location>
        <begin position="148"/>
        <end position="404"/>
    </location>
</feature>
<protein>
    <recommendedName>
        <fullName evidence="4 10">Carbonic anhydrase</fullName>
        <ecNumber evidence="4 10">4.2.1.1</ecNumber>
    </recommendedName>
</protein>
<organism evidence="12 13">
    <name type="scientific">Mytilus coruscus</name>
    <name type="common">Sea mussel</name>
    <dbReference type="NCBI Taxonomy" id="42192"/>
    <lineage>
        <taxon>Eukaryota</taxon>
        <taxon>Metazoa</taxon>
        <taxon>Spiralia</taxon>
        <taxon>Lophotrochozoa</taxon>
        <taxon>Mollusca</taxon>
        <taxon>Bivalvia</taxon>
        <taxon>Autobranchia</taxon>
        <taxon>Pteriomorphia</taxon>
        <taxon>Mytilida</taxon>
        <taxon>Mytiloidea</taxon>
        <taxon>Mytilidae</taxon>
        <taxon>Mytilinae</taxon>
        <taxon>Mytilus</taxon>
    </lineage>
</organism>
<evidence type="ECO:0000256" key="8">
    <source>
        <dbReference type="ARBA" id="ARBA00023239"/>
    </source>
</evidence>
<evidence type="ECO:0000259" key="11">
    <source>
        <dbReference type="PROSITE" id="PS51144"/>
    </source>
</evidence>
<dbReference type="PROSITE" id="PS51144">
    <property type="entry name" value="ALPHA_CA_2"/>
    <property type="match status" value="1"/>
</dbReference>
<dbReference type="GO" id="GO:0005886">
    <property type="term" value="C:plasma membrane"/>
    <property type="evidence" value="ECO:0007669"/>
    <property type="project" value="TreeGrafter"/>
</dbReference>
<comment type="function">
    <text evidence="1 10">Reversible hydration of carbon dioxide.</text>
</comment>
<name>A0A6J8C5U5_MYTCO</name>
<dbReference type="InterPro" id="IPR023561">
    <property type="entry name" value="Carbonic_anhydrase_a-class"/>
</dbReference>
<keyword evidence="13" id="KW-1185">Reference proteome</keyword>
<keyword evidence="5" id="KW-0964">Secreted</keyword>
<dbReference type="CDD" id="cd00326">
    <property type="entry name" value="alpha_CA"/>
    <property type="match status" value="1"/>
</dbReference>
<dbReference type="InterPro" id="IPR001148">
    <property type="entry name" value="CA_dom"/>
</dbReference>
<evidence type="ECO:0000256" key="1">
    <source>
        <dbReference type="ARBA" id="ARBA00002904"/>
    </source>
</evidence>
<sequence>MYAIELPIAIEGMYAIELPEAIEGMYEIELPEAIKGMYAIELPKTIEGMYAIELSRAIEGMYAIELQKAIEAIEVLYATEFPKAIEGIYAIELPEAIEGMYAIELPEEIEGMYAIELPKAIEGMYVIELSKAIACIYASELPEAIEDPKWGYFQGGIPPPFWSCLKSSEMCAGTMQSPINIKTKDVVKNNNIEPFHLSELKKTAGIKMELTNTGLSVKVGFPEYQPTIQGGGLPGPHKLSGFHFHWGRKSGRGSEHTINGYKFAMEAHFVFISTKDEAKNFAAVLGVMIYAGDYNPNYEHLVSKLKDIRNNGDKVVLDNFPIMDLFPKTTSCWYRYCGSLTTPPCTETVIWTLFENSISMSEYQLKEFRKLMGEPNIFTEGDNNIVDNFRPVQPLLQRKVSLSCPYSRKNSFGQNRRETQEYGCINHGYGLKKNHQTYSHHSYRSDSCQWLEYLYRK</sequence>
<comment type="cofactor">
    <cofactor evidence="10">
        <name>Zn(2+)</name>
        <dbReference type="ChEBI" id="CHEBI:29105"/>
    </cofactor>
</comment>
<evidence type="ECO:0000256" key="7">
    <source>
        <dbReference type="ARBA" id="ARBA00022833"/>
    </source>
</evidence>
<evidence type="ECO:0000313" key="12">
    <source>
        <dbReference type="EMBL" id="CAC5391683.1"/>
    </source>
</evidence>
<dbReference type="InterPro" id="IPR036398">
    <property type="entry name" value="CA_dom_sf"/>
</dbReference>
<accession>A0A6J8C5U5</accession>